<dbReference type="Proteomes" id="UP000599109">
    <property type="component" value="Unassembled WGS sequence"/>
</dbReference>
<comment type="catalytic activity">
    <reaction evidence="1">
        <text>alpha-ribazole + adenosylcob(III)inamide-GDP = adenosylcob(III)alamin + GMP + H(+)</text>
        <dbReference type="Rhea" id="RHEA:16049"/>
        <dbReference type="ChEBI" id="CHEBI:10329"/>
        <dbReference type="ChEBI" id="CHEBI:15378"/>
        <dbReference type="ChEBI" id="CHEBI:18408"/>
        <dbReference type="ChEBI" id="CHEBI:58115"/>
        <dbReference type="ChEBI" id="CHEBI:60487"/>
        <dbReference type="EC" id="2.7.8.26"/>
    </reaction>
</comment>
<comment type="function">
    <text evidence="1">Joins adenosylcobinamide-GDP and alpha-ribazole to generate adenosylcobalamin (Ado-cobalamin). Also synthesizes adenosylcobalamin 5'-phosphate from adenosylcobinamide-GDP and alpha-ribazole 5'-phosphate.</text>
</comment>
<evidence type="ECO:0000313" key="3">
    <source>
        <dbReference type="Proteomes" id="UP000599109"/>
    </source>
</evidence>
<feature type="transmembrane region" description="Helical" evidence="1">
    <location>
        <begin position="76"/>
        <end position="93"/>
    </location>
</feature>
<dbReference type="GO" id="GO:0051073">
    <property type="term" value="F:adenosylcobinamide-GDP ribazoletransferase activity"/>
    <property type="evidence" value="ECO:0007669"/>
    <property type="project" value="UniProtKB-UniRule"/>
</dbReference>
<keyword evidence="1" id="KW-0460">Magnesium</keyword>
<reference evidence="2 3" key="1">
    <citation type="journal article" date="2017" name="Int. J. Syst. Evol. Microbiol.">
        <title>Ramlibacter monticola sp. nov., isolated from forest soil.</title>
        <authorList>
            <person name="Chaudhary D.K."/>
            <person name="Kim J."/>
        </authorList>
    </citation>
    <scope>NUCLEOTIDE SEQUENCE [LARGE SCALE GENOMIC DNA]</scope>
    <source>
        <strain evidence="2 3">KACC 19175</strain>
    </source>
</reference>
<dbReference type="InterPro" id="IPR003805">
    <property type="entry name" value="CobS"/>
</dbReference>
<comment type="cofactor">
    <cofactor evidence="1">
        <name>Mg(2+)</name>
        <dbReference type="ChEBI" id="CHEBI:18420"/>
    </cofactor>
</comment>
<dbReference type="GO" id="GO:0005886">
    <property type="term" value="C:plasma membrane"/>
    <property type="evidence" value="ECO:0007669"/>
    <property type="project" value="UniProtKB-SubCell"/>
</dbReference>
<keyword evidence="1" id="KW-1133">Transmembrane helix</keyword>
<feature type="transmembrane region" description="Helical" evidence="1">
    <location>
        <begin position="199"/>
        <end position="218"/>
    </location>
</feature>
<dbReference type="AlphaFoldDB" id="A0A937CW20"/>
<comment type="catalytic activity">
    <reaction evidence="1">
        <text>alpha-ribazole 5'-phosphate + adenosylcob(III)inamide-GDP = adenosylcob(III)alamin 5'-phosphate + GMP + H(+)</text>
        <dbReference type="Rhea" id="RHEA:23560"/>
        <dbReference type="ChEBI" id="CHEBI:15378"/>
        <dbReference type="ChEBI" id="CHEBI:57918"/>
        <dbReference type="ChEBI" id="CHEBI:58115"/>
        <dbReference type="ChEBI" id="CHEBI:60487"/>
        <dbReference type="ChEBI" id="CHEBI:60493"/>
        <dbReference type="EC" id="2.7.8.26"/>
    </reaction>
</comment>
<comment type="similarity">
    <text evidence="1">Belongs to the CobS family.</text>
</comment>
<keyword evidence="3" id="KW-1185">Reference proteome</keyword>
<accession>A0A937CW20</accession>
<dbReference type="HAMAP" id="MF_00719">
    <property type="entry name" value="CobS"/>
    <property type="match status" value="1"/>
</dbReference>
<sequence length="249" mass="25340">MRGLRGTLNDFVRQFALALQRATRLQAASAPAGPEDDPMRTSARHLPGAGAVVGLLSAFVFAVVALLLQANPAGPAVAALASLLAVLVLTGAAQESEVFRLAERMAQGAAEGGGTGLGTIALVLLLAGRIVTVAAIGEMSEPGVLAALLAAPVISRFAPLLASHWAAPEGGEGAATVRVAALWCLVPLALMLLANGVAFLLVALFGAAVAWIALLRFFRQRPASFDEERAAGLQQACELGFYLGAALGA</sequence>
<comment type="pathway">
    <text evidence="1">Cofactor biosynthesis; adenosylcobalamin biosynthesis; adenosylcobalamin from cob(II)yrinate a,c-diamide: step 7/7.</text>
</comment>
<proteinExistence type="inferred from homology"/>
<gene>
    <name evidence="1" type="primary">cobS</name>
    <name evidence="2" type="ORF">JJ685_20565</name>
</gene>
<organism evidence="2 3">
    <name type="scientific">Ramlibacter monticola</name>
    <dbReference type="NCBI Taxonomy" id="1926872"/>
    <lineage>
        <taxon>Bacteria</taxon>
        <taxon>Pseudomonadati</taxon>
        <taxon>Pseudomonadota</taxon>
        <taxon>Betaproteobacteria</taxon>
        <taxon>Burkholderiales</taxon>
        <taxon>Comamonadaceae</taxon>
        <taxon>Ramlibacter</taxon>
    </lineage>
</organism>
<keyword evidence="1" id="KW-0808">Transferase</keyword>
<protein>
    <recommendedName>
        <fullName evidence="1">Adenosylcobinamide-GDP ribazoletransferase</fullName>
        <ecNumber evidence="1">2.7.8.26</ecNumber>
    </recommendedName>
    <alternativeName>
        <fullName evidence="1">Cobalamin synthase</fullName>
    </alternativeName>
    <alternativeName>
        <fullName evidence="1">Cobalamin-5'-phosphate synthase</fullName>
    </alternativeName>
</protein>
<dbReference type="EC" id="2.7.8.26" evidence="1"/>
<feature type="transmembrane region" description="Helical" evidence="1">
    <location>
        <begin position="114"/>
        <end position="137"/>
    </location>
</feature>
<comment type="caution">
    <text evidence="2">The sequence shown here is derived from an EMBL/GenBank/DDBJ whole genome shotgun (WGS) entry which is preliminary data.</text>
</comment>
<name>A0A937CW20_9BURK</name>
<comment type="subcellular location">
    <subcellularLocation>
        <location evidence="1">Cell membrane</location>
        <topology evidence="1">Multi-pass membrane protein</topology>
    </subcellularLocation>
</comment>
<keyword evidence="1" id="KW-0812">Transmembrane</keyword>
<keyword evidence="1" id="KW-0472">Membrane</keyword>
<dbReference type="GO" id="GO:0009236">
    <property type="term" value="P:cobalamin biosynthetic process"/>
    <property type="evidence" value="ECO:0007669"/>
    <property type="project" value="UniProtKB-UniRule"/>
</dbReference>
<dbReference type="EMBL" id="JAEQNE010000005">
    <property type="protein sequence ID" value="MBL0393542.1"/>
    <property type="molecule type" value="Genomic_DNA"/>
</dbReference>
<evidence type="ECO:0000256" key="1">
    <source>
        <dbReference type="HAMAP-Rule" id="MF_00719"/>
    </source>
</evidence>
<evidence type="ECO:0000313" key="2">
    <source>
        <dbReference type="EMBL" id="MBL0393542.1"/>
    </source>
</evidence>
<keyword evidence="1" id="KW-0169">Cobalamin biosynthesis</keyword>
<keyword evidence="1" id="KW-1003">Cell membrane</keyword>
<feature type="transmembrane region" description="Helical" evidence="1">
    <location>
        <begin position="49"/>
        <end position="70"/>
    </location>
</feature>
<dbReference type="GO" id="GO:0008818">
    <property type="term" value="F:cobalamin 5'-phosphate synthase activity"/>
    <property type="evidence" value="ECO:0007669"/>
    <property type="project" value="UniProtKB-UniRule"/>
</dbReference>
<dbReference type="RefSeq" id="WP_201676198.1">
    <property type="nucleotide sequence ID" value="NZ_JAEQNE010000005.1"/>
</dbReference>